<dbReference type="Proteomes" id="UP000195011">
    <property type="component" value="Unassembled WGS sequence"/>
</dbReference>
<feature type="transmembrane region" description="Helical" evidence="2">
    <location>
        <begin position="24"/>
        <end position="41"/>
    </location>
</feature>
<evidence type="ECO:0000256" key="2">
    <source>
        <dbReference type="SAM" id="Phobius"/>
    </source>
</evidence>
<dbReference type="EMBL" id="MDJY01000060">
    <property type="protein sequence ID" value="OUE18905.1"/>
    <property type="molecule type" value="Genomic_DNA"/>
</dbReference>
<keyword evidence="2" id="KW-0812">Transmembrane</keyword>
<name>A0A251Y3R0_9MICO</name>
<keyword evidence="2" id="KW-0472">Membrane</keyword>
<comment type="caution">
    <text evidence="3">The sequence shown here is derived from an EMBL/GenBank/DDBJ whole genome shotgun (WGS) entry which is preliminary data.</text>
</comment>
<evidence type="ECO:0000313" key="3">
    <source>
        <dbReference type="EMBL" id="OUE18905.1"/>
    </source>
</evidence>
<keyword evidence="2" id="KW-1133">Transmembrane helix</keyword>
<accession>A0A251Y3R0</accession>
<organism evidence="3 4">
    <name type="scientific">Clavibacter michiganensis</name>
    <dbReference type="NCBI Taxonomy" id="28447"/>
    <lineage>
        <taxon>Bacteria</taxon>
        <taxon>Bacillati</taxon>
        <taxon>Actinomycetota</taxon>
        <taxon>Actinomycetes</taxon>
        <taxon>Micrococcales</taxon>
        <taxon>Microbacteriaceae</taxon>
        <taxon>Clavibacter</taxon>
    </lineage>
</organism>
<feature type="transmembrane region" description="Helical" evidence="2">
    <location>
        <begin position="48"/>
        <end position="66"/>
    </location>
</feature>
<gene>
    <name evidence="3" type="ORF">BFL36_12755</name>
</gene>
<evidence type="ECO:0000256" key="1">
    <source>
        <dbReference type="SAM" id="MobiDB-lite"/>
    </source>
</evidence>
<sequence>MSGSEAPGAPAPPPDDDDATDPNVALGIVFGMLGLVLMLTLDDTRVAGLPFLILGITFFVMGIRAGKGGATTPADAPTSPEPPGPEGDAR</sequence>
<dbReference type="AlphaFoldDB" id="A0A251Y3R0"/>
<reference evidence="3 4" key="1">
    <citation type="submission" date="2016-08" db="EMBL/GenBank/DDBJ databases">
        <title>Genome sequence of Clavibacter michiganensis spp strain CFBP8017.</title>
        <authorList>
            <person name="Thapa S.P."/>
            <person name="Coaker G."/>
            <person name="Jacques M.-A."/>
        </authorList>
    </citation>
    <scope>NUCLEOTIDE SEQUENCE [LARGE SCALE GENOMIC DNA]</scope>
    <source>
        <strain evidence="3">CFBP8017</strain>
    </source>
</reference>
<protein>
    <submittedName>
        <fullName evidence="3">Uncharacterized protein</fullName>
    </submittedName>
</protein>
<feature type="compositionally biased region" description="Pro residues" evidence="1">
    <location>
        <begin position="79"/>
        <end position="90"/>
    </location>
</feature>
<evidence type="ECO:0000313" key="4">
    <source>
        <dbReference type="Proteomes" id="UP000195011"/>
    </source>
</evidence>
<dbReference type="RefSeq" id="WP_086518525.1">
    <property type="nucleotide sequence ID" value="NZ_MDJY01000060.1"/>
</dbReference>
<feature type="region of interest" description="Disordered" evidence="1">
    <location>
        <begin position="1"/>
        <end position="23"/>
    </location>
</feature>
<feature type="region of interest" description="Disordered" evidence="1">
    <location>
        <begin position="68"/>
        <end position="90"/>
    </location>
</feature>
<proteinExistence type="predicted"/>